<dbReference type="Gene3D" id="3.10.450.50">
    <property type="match status" value="1"/>
</dbReference>
<sequence length="120" mass="13846">MHLTEQVAQSFAEQWIDAWNRHDLTAIMALYSNEIRFYSPYIIKLGMNEEGVITRKDELEKYFGKALSIYTDLHFELRQVLTGAGSVILYYKSVSDRMAAEMMELDESGKISLVKAHYNG</sequence>
<organism evidence="2 3">
    <name type="scientific">Dyadobacter jiangsuensis</name>
    <dbReference type="NCBI Taxonomy" id="1591085"/>
    <lineage>
        <taxon>Bacteria</taxon>
        <taxon>Pseudomonadati</taxon>
        <taxon>Bacteroidota</taxon>
        <taxon>Cytophagia</taxon>
        <taxon>Cytophagales</taxon>
        <taxon>Spirosomataceae</taxon>
        <taxon>Dyadobacter</taxon>
    </lineage>
</organism>
<name>A0A2P8FRN5_9BACT</name>
<comment type="caution">
    <text evidence="2">The sequence shown here is derived from an EMBL/GenBank/DDBJ whole genome shotgun (WGS) entry which is preliminary data.</text>
</comment>
<evidence type="ECO:0000259" key="1">
    <source>
        <dbReference type="Pfam" id="PF12680"/>
    </source>
</evidence>
<dbReference type="Pfam" id="PF12680">
    <property type="entry name" value="SnoaL_2"/>
    <property type="match status" value="1"/>
</dbReference>
<protein>
    <submittedName>
        <fullName evidence="2">SnoaL-like protein</fullName>
    </submittedName>
</protein>
<dbReference type="InterPro" id="IPR032710">
    <property type="entry name" value="NTF2-like_dom_sf"/>
</dbReference>
<dbReference type="InterPro" id="IPR037401">
    <property type="entry name" value="SnoaL-like"/>
</dbReference>
<dbReference type="AlphaFoldDB" id="A0A2P8FRN5"/>
<dbReference type="SUPFAM" id="SSF54427">
    <property type="entry name" value="NTF2-like"/>
    <property type="match status" value="1"/>
</dbReference>
<dbReference type="OrthoDB" id="333383at2"/>
<dbReference type="RefSeq" id="WP_106598291.1">
    <property type="nucleotide sequence ID" value="NZ_PYAS01000014.1"/>
</dbReference>
<evidence type="ECO:0000313" key="3">
    <source>
        <dbReference type="Proteomes" id="UP000241964"/>
    </source>
</evidence>
<gene>
    <name evidence="2" type="ORF">CLV60_114142</name>
</gene>
<proteinExistence type="predicted"/>
<dbReference type="Proteomes" id="UP000241964">
    <property type="component" value="Unassembled WGS sequence"/>
</dbReference>
<dbReference type="EMBL" id="PYAS01000014">
    <property type="protein sequence ID" value="PSL24315.1"/>
    <property type="molecule type" value="Genomic_DNA"/>
</dbReference>
<keyword evidence="3" id="KW-1185">Reference proteome</keyword>
<feature type="domain" description="SnoaL-like" evidence="1">
    <location>
        <begin position="12"/>
        <end position="89"/>
    </location>
</feature>
<reference evidence="2 3" key="1">
    <citation type="submission" date="2018-03" db="EMBL/GenBank/DDBJ databases">
        <title>Genomic Encyclopedia of Archaeal and Bacterial Type Strains, Phase II (KMG-II): from individual species to whole genera.</title>
        <authorList>
            <person name="Goeker M."/>
        </authorList>
    </citation>
    <scope>NUCLEOTIDE SEQUENCE [LARGE SCALE GENOMIC DNA]</scope>
    <source>
        <strain evidence="2 3">DSM 29057</strain>
    </source>
</reference>
<evidence type="ECO:0000313" key="2">
    <source>
        <dbReference type="EMBL" id="PSL24315.1"/>
    </source>
</evidence>
<accession>A0A2P8FRN5</accession>